<evidence type="ECO:0000313" key="6">
    <source>
        <dbReference type="Proteomes" id="UP000718564"/>
    </source>
</evidence>
<keyword evidence="5" id="KW-0808">Transferase</keyword>
<dbReference type="SUPFAM" id="SSF56112">
    <property type="entry name" value="Protein kinase-like (PK-like)"/>
    <property type="match status" value="1"/>
</dbReference>
<evidence type="ECO:0000313" key="5">
    <source>
        <dbReference type="EMBL" id="NMG19385.1"/>
    </source>
</evidence>
<keyword evidence="5" id="KW-0723">Serine/threonine-protein kinase</keyword>
<dbReference type="PROSITE" id="PS50011">
    <property type="entry name" value="PROTEIN_KINASE_DOM"/>
    <property type="match status" value="1"/>
</dbReference>
<dbReference type="GO" id="GO:0004674">
    <property type="term" value="F:protein serine/threonine kinase activity"/>
    <property type="evidence" value="ECO:0007669"/>
    <property type="project" value="UniProtKB-KW"/>
</dbReference>
<sequence length="508" mass="57731">MNGQVLGDRYEIQQQLGKKAGRRTLLARDLVTGEMVVVKLLSFSSDFEWEDLKLFEREAETLKKIAHPSIPRYLDYFEINSSNIKGFALVQTYIPAQTLDEYIKAGRTFTEAEVKQIAKALLTILIYLHEHKPPTIHRDIKPSNILLTNRSGNSVGQIYLVDFGSVQTVAASEGGTMTVVGTYGYMPPEQFGGRTVPASDLYSLGATLIYLVTGTQPADLPQKDLRIQFEQAAILSPILTEWLRRMSEPSLERRLSSAREALAALEHPLLLQQQHPEQMHLTDKKRGIWYWDGQHWTSKDQEISQKLNTKSESGRHSLTIKMTKPAGSKITLKKDENSFDLLIPPTGFQPSMTFMVLFAISWNSFILFWTISALAAPFPINIPFALFSLPFWGAGFQMLSWIFFPLCRRTRLRLNRQKIAFIWDFFGLKFNRVASSPTQDITKLVYSPKTFKTDSQGNRVEILPQLIIWAGVHKYQLGGTHGVIKSEPEIEWLAHELSDWLGLPLTQE</sequence>
<dbReference type="Pfam" id="PF00069">
    <property type="entry name" value="Pkinase"/>
    <property type="match status" value="1"/>
</dbReference>
<keyword evidence="1" id="KW-0547">Nucleotide-binding</keyword>
<dbReference type="PANTHER" id="PTHR24363:SF7">
    <property type="entry name" value="SERINE_THREONINE-PROTEIN KINASE-LIKE PROTEIN E"/>
    <property type="match status" value="1"/>
</dbReference>
<reference evidence="5 6" key="1">
    <citation type="submission" date="2018-06" db="EMBL/GenBank/DDBJ databases">
        <title>Comparative genomics of Brasilonema spp. strains.</title>
        <authorList>
            <person name="Alvarenga D.O."/>
            <person name="Fiore M.F."/>
            <person name="Varani A.M."/>
        </authorList>
    </citation>
    <scope>NUCLEOTIDE SEQUENCE [LARGE SCALE GENOMIC DNA]</scope>
    <source>
        <strain evidence="5 6">SPC951</strain>
    </source>
</reference>
<gene>
    <name evidence="5" type="ORF">DP116_07900</name>
</gene>
<feature type="transmembrane region" description="Helical" evidence="3">
    <location>
        <begin position="384"/>
        <end position="407"/>
    </location>
</feature>
<dbReference type="RefSeq" id="WP_169154659.1">
    <property type="nucleotide sequence ID" value="NZ_CAWPJE010000430.1"/>
</dbReference>
<dbReference type="Proteomes" id="UP000718564">
    <property type="component" value="Unassembled WGS sequence"/>
</dbReference>
<dbReference type="CDD" id="cd14014">
    <property type="entry name" value="STKc_PknB_like"/>
    <property type="match status" value="1"/>
</dbReference>
<keyword evidence="6" id="KW-1185">Reference proteome</keyword>
<dbReference type="Gene3D" id="1.10.510.10">
    <property type="entry name" value="Transferase(Phosphotransferase) domain 1"/>
    <property type="match status" value="1"/>
</dbReference>
<accession>A0ABX1P6Z4</accession>
<keyword evidence="3" id="KW-0812">Transmembrane</keyword>
<dbReference type="SMART" id="SM00220">
    <property type="entry name" value="S_TKc"/>
    <property type="match status" value="1"/>
</dbReference>
<keyword evidence="5" id="KW-0418">Kinase</keyword>
<dbReference type="InterPro" id="IPR011009">
    <property type="entry name" value="Kinase-like_dom_sf"/>
</dbReference>
<protein>
    <submittedName>
        <fullName evidence="5">Serine/threonine protein kinase</fullName>
    </submittedName>
</protein>
<feature type="domain" description="Protein kinase" evidence="4">
    <location>
        <begin position="10"/>
        <end position="270"/>
    </location>
</feature>
<evidence type="ECO:0000256" key="2">
    <source>
        <dbReference type="ARBA" id="ARBA00022840"/>
    </source>
</evidence>
<keyword evidence="2" id="KW-0067">ATP-binding</keyword>
<dbReference type="PANTHER" id="PTHR24363">
    <property type="entry name" value="SERINE/THREONINE PROTEIN KINASE"/>
    <property type="match status" value="1"/>
</dbReference>
<evidence type="ECO:0000256" key="1">
    <source>
        <dbReference type="ARBA" id="ARBA00022741"/>
    </source>
</evidence>
<dbReference type="EMBL" id="QMEB01000042">
    <property type="protein sequence ID" value="NMG19385.1"/>
    <property type="molecule type" value="Genomic_DNA"/>
</dbReference>
<dbReference type="InterPro" id="IPR000719">
    <property type="entry name" value="Prot_kinase_dom"/>
</dbReference>
<evidence type="ECO:0000256" key="3">
    <source>
        <dbReference type="SAM" id="Phobius"/>
    </source>
</evidence>
<feature type="transmembrane region" description="Helical" evidence="3">
    <location>
        <begin position="354"/>
        <end position="378"/>
    </location>
</feature>
<comment type="caution">
    <text evidence="5">The sequence shown here is derived from an EMBL/GenBank/DDBJ whole genome shotgun (WGS) entry which is preliminary data.</text>
</comment>
<name>A0ABX1P6Z4_9CYAN</name>
<keyword evidence="3" id="KW-0472">Membrane</keyword>
<organism evidence="5 6">
    <name type="scientific">Brasilonema bromeliae SPC951</name>
    <dbReference type="NCBI Taxonomy" id="385972"/>
    <lineage>
        <taxon>Bacteria</taxon>
        <taxon>Bacillati</taxon>
        <taxon>Cyanobacteriota</taxon>
        <taxon>Cyanophyceae</taxon>
        <taxon>Nostocales</taxon>
        <taxon>Scytonemataceae</taxon>
        <taxon>Brasilonema</taxon>
        <taxon>Bromeliae group (in: Brasilonema)</taxon>
    </lineage>
</organism>
<proteinExistence type="predicted"/>
<keyword evidence="3" id="KW-1133">Transmembrane helix</keyword>
<evidence type="ECO:0000259" key="4">
    <source>
        <dbReference type="PROSITE" id="PS50011"/>
    </source>
</evidence>